<evidence type="ECO:0000313" key="3">
    <source>
        <dbReference type="EMBL" id="KGA93728.1"/>
    </source>
</evidence>
<dbReference type="InterPro" id="IPR036812">
    <property type="entry name" value="NAD(P)_OxRdtase_dom_sf"/>
</dbReference>
<dbReference type="PANTHER" id="PTHR43625:SF40">
    <property type="entry name" value="ALDO-KETO REDUCTASE YAKC [NADP(+)]"/>
    <property type="match status" value="1"/>
</dbReference>
<keyword evidence="1" id="KW-0560">Oxidoreductase</keyword>
<dbReference type="InterPro" id="IPR050791">
    <property type="entry name" value="Aldo-Keto_reductase"/>
</dbReference>
<name>A0A094W889_9BACT</name>
<proteinExistence type="predicted"/>
<dbReference type="EMBL" id="JPGK01000005">
    <property type="protein sequence ID" value="KGA93728.1"/>
    <property type="molecule type" value="Genomic_DNA"/>
</dbReference>
<dbReference type="PANTHER" id="PTHR43625">
    <property type="entry name" value="AFLATOXIN B1 ALDEHYDE REDUCTASE"/>
    <property type="match status" value="1"/>
</dbReference>
<comment type="caution">
    <text evidence="3">The sequence shown here is derived from an EMBL/GenBank/DDBJ whole genome shotgun (WGS) entry which is preliminary data.</text>
</comment>
<dbReference type="CDD" id="cd19076">
    <property type="entry name" value="AKR_AKR13A_13D"/>
    <property type="match status" value="1"/>
</dbReference>
<accession>A0A094W889</accession>
<evidence type="ECO:0000259" key="2">
    <source>
        <dbReference type="Pfam" id="PF00248"/>
    </source>
</evidence>
<evidence type="ECO:0000256" key="1">
    <source>
        <dbReference type="ARBA" id="ARBA00023002"/>
    </source>
</evidence>
<feature type="domain" description="NADP-dependent oxidoreductase" evidence="2">
    <location>
        <begin position="17"/>
        <end position="303"/>
    </location>
</feature>
<dbReference type="GO" id="GO:0016491">
    <property type="term" value="F:oxidoreductase activity"/>
    <property type="evidence" value="ECO:0007669"/>
    <property type="project" value="UniProtKB-KW"/>
</dbReference>
<gene>
    <name evidence="3" type="ORF">LptCag_1438</name>
</gene>
<dbReference type="AlphaFoldDB" id="A0A094W889"/>
<sequence>MMQKRRLGRSGLSVSSIGLGLMGMSEFYGQSDREESLRTLHLAIEKGMTFLDTADMYGMGENEKLLGEAIRDHRREDLFIATKCGIQRDPSSGRFVGVNGKPDYIKKCCEESLRRLGIDTIDLYYLHRIDPSTPVEESASAMAELVREGKIRAYGLSEASPNDIRKAYKVYPLAALQSEYSLFTRDVELEVLGTTRELGIGFVAYSPFSRGLLTGKISPDSLSEADFRRQNPRFQEENFRHNQESIRKLQEIAARNNITPLQLALSWLLAQGPDIVPIPGTTKRTHLNEILGTLDHPVPFLEFVHLDEAFPRGVARGDRYAPDGMKRVYIPPVLSGKE</sequence>
<dbReference type="Gene3D" id="3.20.20.100">
    <property type="entry name" value="NADP-dependent oxidoreductase domain"/>
    <property type="match status" value="1"/>
</dbReference>
<reference evidence="3 4" key="1">
    <citation type="submission" date="2014-06" db="EMBL/GenBank/DDBJ databases">
        <title>Draft genome sequence of iron oxidizing acidophile Leptospirillum ferriphilum DSM14647.</title>
        <authorList>
            <person name="Cardenas J.P."/>
            <person name="Lazcano M."/>
            <person name="Ossandon F.J."/>
            <person name="Corbett M."/>
            <person name="Holmes D.S."/>
            <person name="Watkin E."/>
        </authorList>
    </citation>
    <scope>NUCLEOTIDE SEQUENCE [LARGE SCALE GENOMIC DNA]</scope>
    <source>
        <strain evidence="3 4">DSM 14647</strain>
    </source>
</reference>
<evidence type="ECO:0000313" key="4">
    <source>
        <dbReference type="Proteomes" id="UP000029452"/>
    </source>
</evidence>
<dbReference type="Proteomes" id="UP000029452">
    <property type="component" value="Unassembled WGS sequence"/>
</dbReference>
<dbReference type="InterPro" id="IPR023210">
    <property type="entry name" value="NADP_OxRdtase_dom"/>
</dbReference>
<protein>
    <submittedName>
        <fullName evidence="3">Aldo-keto reductase</fullName>
    </submittedName>
</protein>
<dbReference type="SUPFAM" id="SSF51430">
    <property type="entry name" value="NAD(P)-linked oxidoreductase"/>
    <property type="match status" value="1"/>
</dbReference>
<dbReference type="PATRIC" id="fig|178606.4.peg.1440"/>
<dbReference type="GO" id="GO:0005737">
    <property type="term" value="C:cytoplasm"/>
    <property type="evidence" value="ECO:0007669"/>
    <property type="project" value="TreeGrafter"/>
</dbReference>
<organism evidence="3 4">
    <name type="scientific">Leptospirillum ferriphilum</name>
    <dbReference type="NCBI Taxonomy" id="178606"/>
    <lineage>
        <taxon>Bacteria</taxon>
        <taxon>Pseudomonadati</taxon>
        <taxon>Nitrospirota</taxon>
        <taxon>Nitrospiria</taxon>
        <taxon>Nitrospirales</taxon>
        <taxon>Nitrospiraceae</taxon>
        <taxon>Leptospirillum</taxon>
    </lineage>
</organism>
<dbReference type="Pfam" id="PF00248">
    <property type="entry name" value="Aldo_ket_red"/>
    <property type="match status" value="1"/>
</dbReference>